<gene>
    <name evidence="2" type="ORF">KCTCHS21_00250</name>
</gene>
<dbReference type="Proteomes" id="UP000289856">
    <property type="component" value="Chromosome"/>
</dbReference>
<feature type="coiled-coil region" evidence="1">
    <location>
        <begin position="37"/>
        <end position="64"/>
    </location>
</feature>
<dbReference type="InterPro" id="IPR005585">
    <property type="entry name" value="DUF327"/>
</dbReference>
<organism evidence="2 3">
    <name type="scientific">Cohnella abietis</name>
    <dbReference type="NCBI Taxonomy" id="2507935"/>
    <lineage>
        <taxon>Bacteria</taxon>
        <taxon>Bacillati</taxon>
        <taxon>Bacillota</taxon>
        <taxon>Bacilli</taxon>
        <taxon>Bacillales</taxon>
        <taxon>Paenibacillaceae</taxon>
        <taxon>Cohnella</taxon>
    </lineage>
</organism>
<dbReference type="Gene3D" id="1.20.120.490">
    <property type="entry name" value="Hypothetical protein TM1646-like domain"/>
    <property type="match status" value="1"/>
</dbReference>
<dbReference type="KEGG" id="cohn:KCTCHS21_00250"/>
<dbReference type="InterPro" id="IPR024042">
    <property type="entry name" value="TM1646-like_dom_sf"/>
</dbReference>
<keyword evidence="1" id="KW-0175">Coiled coil</keyword>
<evidence type="ECO:0000256" key="1">
    <source>
        <dbReference type="SAM" id="Coils"/>
    </source>
</evidence>
<dbReference type="EMBL" id="AP019400">
    <property type="protein sequence ID" value="BBI30626.1"/>
    <property type="molecule type" value="Genomic_DNA"/>
</dbReference>
<dbReference type="AlphaFoldDB" id="A0A3T1CXR5"/>
<protein>
    <recommendedName>
        <fullName evidence="4">DUF327 domain-containing protein</fullName>
    </recommendedName>
</protein>
<reference evidence="2 3" key="1">
    <citation type="submission" date="2019-01" db="EMBL/GenBank/DDBJ databases">
        <title>Complete genome sequence of Cohnella hallensis HS21 isolated from Korean fir (Abies koreana) rhizospheric soil.</title>
        <authorList>
            <person name="Jiang L."/>
            <person name="Kang S.W."/>
            <person name="Kim S."/>
            <person name="Jung J."/>
            <person name="Kim C.Y."/>
            <person name="Kim D.H."/>
            <person name="Kim S.W."/>
            <person name="Lee J."/>
        </authorList>
    </citation>
    <scope>NUCLEOTIDE SEQUENCE [LARGE SCALE GENOMIC DNA]</scope>
    <source>
        <strain evidence="2 3">HS21</strain>
    </source>
</reference>
<keyword evidence="3" id="KW-1185">Reference proteome</keyword>
<accession>A0A3T1CXR5</accession>
<dbReference type="Pfam" id="PF03885">
    <property type="entry name" value="DUF327"/>
    <property type="match status" value="1"/>
</dbReference>
<sequence>MDMKIQTGFYPVNKTLMRGELASRPAQAQSFGDLMQQNEEQRTHEELQRKLEDIHLQGERLNRSMTIRELVLYRQMVKGFLEDTVRRGVALRETKGWDRRGRGKRYKLLEEVDEMLIAMGEELLKSEEGRIDLLQKVGEIRGILINLVF</sequence>
<name>A0A3T1CXR5_9BACL</name>
<evidence type="ECO:0000313" key="2">
    <source>
        <dbReference type="EMBL" id="BBI30626.1"/>
    </source>
</evidence>
<evidence type="ECO:0000313" key="3">
    <source>
        <dbReference type="Proteomes" id="UP000289856"/>
    </source>
</evidence>
<dbReference type="SUPFAM" id="SSF158397">
    <property type="entry name" value="TM1646-like"/>
    <property type="match status" value="1"/>
</dbReference>
<evidence type="ECO:0008006" key="4">
    <source>
        <dbReference type="Google" id="ProtNLM"/>
    </source>
</evidence>
<proteinExistence type="predicted"/>